<dbReference type="OrthoDB" id="7013999at2"/>
<evidence type="ECO:0000313" key="2">
    <source>
        <dbReference type="EMBL" id="KFX67548.1"/>
    </source>
</evidence>
<keyword evidence="3" id="KW-1185">Reference proteome</keyword>
<dbReference type="RefSeq" id="WP_025167637.1">
    <property type="nucleotide sequence ID" value="NZ_AWSQ01000010.1"/>
</dbReference>
<dbReference type="EMBL" id="AWSQ01000010">
    <property type="protein sequence ID" value="KFX67548.1"/>
    <property type="molecule type" value="Genomic_DNA"/>
</dbReference>
<comment type="caution">
    <text evidence="2">The sequence shown here is derived from an EMBL/GenBank/DDBJ whole genome shotgun (WGS) entry which is preliminary data.</text>
</comment>
<reference evidence="2 3" key="1">
    <citation type="journal article" date="2014" name="Genome Announc.">
        <title>Draft Genome Sequence of Petroleum Oil-Degrading Marine Bacterium Pseudomonas taeanensis Strain MS-3, Isolated from a Crude Oil-Contaminated Seashore.</title>
        <authorList>
            <person name="Lee S.Y."/>
            <person name="Kim S.H."/>
            <person name="Lee D.G."/>
            <person name="Shin S."/>
            <person name="Yun S.H."/>
            <person name="Choi C.W."/>
            <person name="Chung Y.H."/>
            <person name="Choi J.S."/>
            <person name="Kahng H.Y."/>
            <person name="Kim S.I."/>
        </authorList>
    </citation>
    <scope>NUCLEOTIDE SEQUENCE [LARGE SCALE GENOMIC DNA]</scope>
    <source>
        <strain evidence="2 3">MS-3</strain>
    </source>
</reference>
<dbReference type="STRING" id="1395571.TMS3_0123530"/>
<accession>A0A0A1YEW8</accession>
<gene>
    <name evidence="2" type="ORF">TMS3_0123530</name>
</gene>
<dbReference type="InterPro" id="IPR041081">
    <property type="entry name" value="DUF5629"/>
</dbReference>
<evidence type="ECO:0000313" key="3">
    <source>
        <dbReference type="Proteomes" id="UP000030063"/>
    </source>
</evidence>
<dbReference type="Gene3D" id="2.30.29.190">
    <property type="match status" value="1"/>
</dbReference>
<feature type="domain" description="DUF5629" evidence="1">
    <location>
        <begin position="8"/>
        <end position="102"/>
    </location>
</feature>
<dbReference type="Pfam" id="PF18629">
    <property type="entry name" value="DUF5629"/>
    <property type="match status" value="1"/>
</dbReference>
<sequence>MSPTPNSLIEALQTADMLEIDGLHAWQFSLDNDLLAQVSAGSAAANSNDQIVLRIECIDGRDHRKWQFSLAAVMAARFDAQSDSWHLADGEQQHQIQCFAAISGSNDDEADTSHEA</sequence>
<organism evidence="2 3">
    <name type="scientific">Pseudomonas taeanensis MS-3</name>
    <dbReference type="NCBI Taxonomy" id="1395571"/>
    <lineage>
        <taxon>Bacteria</taxon>
        <taxon>Pseudomonadati</taxon>
        <taxon>Pseudomonadota</taxon>
        <taxon>Gammaproteobacteria</taxon>
        <taxon>Pseudomonadales</taxon>
        <taxon>Pseudomonadaceae</taxon>
        <taxon>Pseudomonas</taxon>
    </lineage>
</organism>
<evidence type="ECO:0000259" key="1">
    <source>
        <dbReference type="Pfam" id="PF18629"/>
    </source>
</evidence>
<proteinExistence type="predicted"/>
<protein>
    <recommendedName>
        <fullName evidence="1">DUF5629 domain-containing protein</fullName>
    </recommendedName>
</protein>
<name>A0A0A1YEW8_9PSED</name>
<dbReference type="AlphaFoldDB" id="A0A0A1YEW8"/>
<dbReference type="Proteomes" id="UP000030063">
    <property type="component" value="Unassembled WGS sequence"/>
</dbReference>